<proteinExistence type="inferred from homology"/>
<gene>
    <name evidence="3" type="ORF">OLEA9_A029675</name>
</gene>
<dbReference type="InterPro" id="IPR046848">
    <property type="entry name" value="E_motif"/>
</dbReference>
<dbReference type="Pfam" id="PF14432">
    <property type="entry name" value="DYW_deaminase"/>
    <property type="match status" value="1"/>
</dbReference>
<keyword evidence="4" id="KW-1185">Reference proteome</keyword>
<comment type="caution">
    <text evidence="3">The sequence shown here is derived from an EMBL/GenBank/DDBJ whole genome shotgun (WGS) entry which is preliminary data.</text>
</comment>
<dbReference type="OrthoDB" id="1932464at2759"/>
<dbReference type="GO" id="GO:0003723">
    <property type="term" value="F:RNA binding"/>
    <property type="evidence" value="ECO:0007669"/>
    <property type="project" value="InterPro"/>
</dbReference>
<dbReference type="AlphaFoldDB" id="A0A8S0V701"/>
<evidence type="ECO:0000313" key="3">
    <source>
        <dbReference type="EMBL" id="CAA3029184.1"/>
    </source>
</evidence>
<dbReference type="Pfam" id="PF20431">
    <property type="entry name" value="E_motif"/>
    <property type="match status" value="1"/>
</dbReference>
<dbReference type="InterPro" id="IPR046849">
    <property type="entry name" value="E2_motif"/>
</dbReference>
<name>A0A8S0V701_OLEEU</name>
<evidence type="ECO:0000313" key="4">
    <source>
        <dbReference type="Proteomes" id="UP000594638"/>
    </source>
</evidence>
<dbReference type="Gramene" id="OE9A029675T1">
    <property type="protein sequence ID" value="OE9A029675C1"/>
    <property type="gene ID" value="OE9A029675"/>
</dbReference>
<dbReference type="Pfam" id="PF20430">
    <property type="entry name" value="Eplus_motif"/>
    <property type="match status" value="1"/>
</dbReference>
<organism evidence="3 4">
    <name type="scientific">Olea europaea subsp. europaea</name>
    <dbReference type="NCBI Taxonomy" id="158383"/>
    <lineage>
        <taxon>Eukaryota</taxon>
        <taxon>Viridiplantae</taxon>
        <taxon>Streptophyta</taxon>
        <taxon>Embryophyta</taxon>
        <taxon>Tracheophyta</taxon>
        <taxon>Spermatophyta</taxon>
        <taxon>Magnoliopsida</taxon>
        <taxon>eudicotyledons</taxon>
        <taxon>Gunneridae</taxon>
        <taxon>Pentapetalae</taxon>
        <taxon>asterids</taxon>
        <taxon>lamiids</taxon>
        <taxon>Lamiales</taxon>
        <taxon>Oleaceae</taxon>
        <taxon>Oleeae</taxon>
        <taxon>Olea</taxon>
    </lineage>
</organism>
<reference evidence="3 4" key="1">
    <citation type="submission" date="2019-12" db="EMBL/GenBank/DDBJ databases">
        <authorList>
            <person name="Alioto T."/>
            <person name="Alioto T."/>
            <person name="Gomez Garrido J."/>
        </authorList>
    </citation>
    <scope>NUCLEOTIDE SEQUENCE [LARGE SCALE GENOMIC DNA]</scope>
</reference>
<feature type="domain" description="DYW" evidence="2">
    <location>
        <begin position="91"/>
        <end position="162"/>
    </location>
</feature>
<dbReference type="GO" id="GO:0008270">
    <property type="term" value="F:zinc ion binding"/>
    <property type="evidence" value="ECO:0007669"/>
    <property type="project" value="InterPro"/>
</dbReference>
<dbReference type="PANTHER" id="PTHR47926:SF377">
    <property type="entry name" value="OS04G0469400 PROTEIN"/>
    <property type="match status" value="1"/>
</dbReference>
<dbReference type="EMBL" id="CACTIH010009294">
    <property type="protein sequence ID" value="CAA3029184.1"/>
    <property type="molecule type" value="Genomic_DNA"/>
</dbReference>
<dbReference type="PANTHER" id="PTHR47926">
    <property type="entry name" value="PENTATRICOPEPTIDE REPEAT-CONTAINING PROTEIN"/>
    <property type="match status" value="1"/>
</dbReference>
<protein>
    <submittedName>
        <fullName evidence="3">Pentatricopeptide repeat-containing At3g63370, chloroplastic</fullName>
    </submittedName>
</protein>
<dbReference type="InterPro" id="IPR032867">
    <property type="entry name" value="DYW_dom"/>
</dbReference>
<comment type="similarity">
    <text evidence="1">Belongs to the PPR family. PCMP-H subfamily.</text>
</comment>
<evidence type="ECO:0000256" key="1">
    <source>
        <dbReference type="ARBA" id="ARBA00006643"/>
    </source>
</evidence>
<dbReference type="InterPro" id="IPR046960">
    <property type="entry name" value="PPR_At4g14850-like_plant"/>
</dbReference>
<dbReference type="Proteomes" id="UP000594638">
    <property type="component" value="Unassembled WGS sequence"/>
</dbReference>
<dbReference type="GO" id="GO:0009451">
    <property type="term" value="P:RNA modification"/>
    <property type="evidence" value="ECO:0007669"/>
    <property type="project" value="InterPro"/>
</dbReference>
<accession>A0A8S0V701</accession>
<sequence>MRLLEMEPANPGNYVLISNMYAVKDRWEDVEEMRMRMNITGLRKDPACRWIEVGNMVHTFIARDRSHPDSDEIYAKEVQITEKLENNGGSVAQTSERRAIAYGLLTTPKRTTIRIMKNLRVCGDCHTFTKLISQFFELEIVVRDANRFHHFRDGVCSCRDIW</sequence>
<evidence type="ECO:0000259" key="2">
    <source>
        <dbReference type="Pfam" id="PF14432"/>
    </source>
</evidence>